<accession>G3ISD9</accession>
<dbReference type="AlphaFoldDB" id="G3ISD9"/>
<evidence type="ECO:0000256" key="1">
    <source>
        <dbReference type="SAM" id="MobiDB-lite"/>
    </source>
</evidence>
<dbReference type="HOGENOM" id="CLU_012815_1_0_6"/>
<dbReference type="STRING" id="697282.Mettu_1117"/>
<keyword evidence="3" id="KW-1185">Reference proteome</keyword>
<evidence type="ECO:0000313" key="2">
    <source>
        <dbReference type="EMBL" id="EGW22309.1"/>
    </source>
</evidence>
<protein>
    <submittedName>
        <fullName evidence="2">Cell wall binding repeat-containing protein</fullName>
    </submittedName>
</protein>
<evidence type="ECO:0000313" key="3">
    <source>
        <dbReference type="Proteomes" id="UP000004664"/>
    </source>
</evidence>
<dbReference type="EMBL" id="JH109152">
    <property type="protein sequence ID" value="EGW22309.1"/>
    <property type="molecule type" value="Genomic_DNA"/>
</dbReference>
<sequence>MTQKNNRHVLEVVNSAQKPTGKNTGNTGGSGGNGSSKTQKFGEYVIKNGAFHRVKTVKAGPDGSSGVIEFPLCDFTCRIVEEVTQDDGLADATFLRIEGRRASGSLLPLVDVPAKSFYSSQGNWANEHWGTLPFIYPGAAKKDNLRAAIHLFSALSGDVPRRTVFKFTGWKKIGDRWHYLTGSGAIAGSGLVDGVEVDLGAGHMSRYQLPAPLTGEQMKIAVTDTLALLDVCPSKPHIGVALLAAVARAPLGECHPTDFAIWMHGLTGSKKSAVAAIALAFYGNFTARSFPGNWSDSVNDAEAKSHQAKDAIFVMDDFKPSVSQTEAAKLHAMAERLIRNTGNQAGRGRRDSTMQAKAAPYNRSMMLVTAEDLPRGQSLLGRLLILELTRTDVDNTVLTRLQEAAQAGSLAGLMSAYLQWLAPRLDQLKKEFPKNVEVFRNAALRDGLASSHPRAPEIYANLAAGAETFLEFLEDSCMITSEQSNVLLSTVETELQQAFSEQGAYQTDQDETERFLQLLRAAFSSGTAHIACRLNQGPPPSRPFSWGWRDAGAVNLAGNKDYSPMGDCMGWFCDASGTTPAEVWLQQDTAFKIVQQFARNQGDSFLISASSLWRRMHEKGLIVKTEPDKERNRPRLAVKRIVAGQNKRVMVLSADLIESG</sequence>
<proteinExistence type="predicted"/>
<dbReference type="Proteomes" id="UP000004664">
    <property type="component" value="Unassembled WGS sequence"/>
</dbReference>
<gene>
    <name evidence="2" type="ORF">Mettu_1117</name>
</gene>
<name>G3ISD9_METTV</name>
<dbReference type="eggNOG" id="COG5519">
    <property type="taxonomic scope" value="Bacteria"/>
</dbReference>
<dbReference type="OrthoDB" id="4296515at2"/>
<dbReference type="RefSeq" id="WP_006890280.1">
    <property type="nucleotide sequence ID" value="NZ_JH109152.1"/>
</dbReference>
<feature type="region of interest" description="Disordered" evidence="1">
    <location>
        <begin position="1"/>
        <end position="38"/>
    </location>
</feature>
<organism evidence="2 3">
    <name type="scientific">Methylobacter tundripaludum (strain ATCC BAA-1195 / DSM 17260 / SV96)</name>
    <dbReference type="NCBI Taxonomy" id="697282"/>
    <lineage>
        <taxon>Bacteria</taxon>
        <taxon>Pseudomonadati</taxon>
        <taxon>Pseudomonadota</taxon>
        <taxon>Gammaproteobacteria</taxon>
        <taxon>Methylococcales</taxon>
        <taxon>Methylococcaceae</taxon>
        <taxon>Methylobacter</taxon>
    </lineage>
</organism>
<reference evidence="2 3" key="1">
    <citation type="submission" date="2011-06" db="EMBL/GenBank/DDBJ databases">
        <title>Genomic sequence of Methylobacter tundripaludum SV96.</title>
        <authorList>
            <consortium name="US DOE Joint Genome Institute"/>
            <person name="Lucas S."/>
            <person name="Han J."/>
            <person name="Lapidus A."/>
            <person name="Cheng J.-F."/>
            <person name="Goodwin L."/>
            <person name="Pitluck S."/>
            <person name="Held B."/>
            <person name="Detter J.C."/>
            <person name="Han C."/>
            <person name="Tapia R."/>
            <person name="Land M."/>
            <person name="Hauser L."/>
            <person name="Kyrpides N."/>
            <person name="Ivanova N."/>
            <person name="Ovchinnikova G."/>
            <person name="Pagani I."/>
            <person name="Klotz M.G."/>
            <person name="Dispirito A.A."/>
            <person name="Murrell J.C."/>
            <person name="Dunfield P."/>
            <person name="Kalyuzhnaya M.G."/>
            <person name="Svenning M."/>
            <person name="Trotsenko Y.A."/>
            <person name="Stein L.Y."/>
            <person name="Woyke T."/>
        </authorList>
    </citation>
    <scope>NUCLEOTIDE SEQUENCE [LARGE SCALE GENOMIC DNA]</scope>
    <source>
        <strain evidence="3">ATCC BAA-1195 / DSM 17260 / SV96</strain>
    </source>
</reference>